<protein>
    <submittedName>
        <fullName evidence="2">Uncharacterized protein</fullName>
    </submittedName>
</protein>
<dbReference type="EMBL" id="JAABOA010002571">
    <property type="protein sequence ID" value="KAF9579688.1"/>
    <property type="molecule type" value="Genomic_DNA"/>
</dbReference>
<dbReference type="GO" id="GO:0033167">
    <property type="term" value="C:ARC complex"/>
    <property type="evidence" value="ECO:0007669"/>
    <property type="project" value="InterPro"/>
</dbReference>
<dbReference type="GO" id="GO:0031047">
    <property type="term" value="P:regulatory ncRNA-mediated gene silencing"/>
    <property type="evidence" value="ECO:0007669"/>
    <property type="project" value="InterPro"/>
</dbReference>
<accession>A0A9P6FQG0</accession>
<evidence type="ECO:0000313" key="3">
    <source>
        <dbReference type="Proteomes" id="UP000780801"/>
    </source>
</evidence>
<evidence type="ECO:0000256" key="1">
    <source>
        <dbReference type="SAM" id="MobiDB-lite"/>
    </source>
</evidence>
<sequence>DNDDDLQDDGGQWASEFVDKQLAGLTLKASTVAFANKSQSSDGGQIKTVLSPTAAIGQASKSMLLQQEVIDEEQEMEDSHSPVHDTPSGTFDTEDTAVPTAAKKKKKKKKKSERGYPAADNDDFEEVPIEALFAAGGIYDPFRSAMECFRKERVFNPLTARLLSSYFSHGGMDDTVQGRDDIALDIDISYVHETFLSSYMFGRSGWYDPIDFVLAPKLVASFIKYLLARRVIPEYEKELQASLALAFEVKRQAPKCRRFNGLMPDWVSRSLSALLLEDYDHVELSETDLGQSHATIAVQESPPSSISNAADTTKSHSVSRVRLTEYIPGDSSNDLADHKDAWSDWDIYFASEVAAQLEPGVILYGNFFKTIVKCTSSGEEGSNESKEPEQGQEQEVTVVFAQPCMAYPSCYREEDTYESDD</sequence>
<proteinExistence type="predicted"/>
<evidence type="ECO:0000313" key="2">
    <source>
        <dbReference type="EMBL" id="KAF9579688.1"/>
    </source>
</evidence>
<keyword evidence="3" id="KW-1185">Reference proteome</keyword>
<dbReference type="Proteomes" id="UP000780801">
    <property type="component" value="Unassembled WGS sequence"/>
</dbReference>
<name>A0A9P6FQG0_9FUNG</name>
<dbReference type="OrthoDB" id="435402at2759"/>
<dbReference type="Pfam" id="PF09692">
    <property type="entry name" value="Arb1"/>
    <property type="match status" value="1"/>
</dbReference>
<dbReference type="InterPro" id="IPR018606">
    <property type="entry name" value="Arb1"/>
</dbReference>
<feature type="compositionally biased region" description="Basic residues" evidence="1">
    <location>
        <begin position="102"/>
        <end position="112"/>
    </location>
</feature>
<gene>
    <name evidence="2" type="ORF">BGW38_003954</name>
</gene>
<feature type="region of interest" description="Disordered" evidence="1">
    <location>
        <begin position="70"/>
        <end position="119"/>
    </location>
</feature>
<dbReference type="AlphaFoldDB" id="A0A9P6FQG0"/>
<organism evidence="2 3">
    <name type="scientific">Lunasporangiospora selenospora</name>
    <dbReference type="NCBI Taxonomy" id="979761"/>
    <lineage>
        <taxon>Eukaryota</taxon>
        <taxon>Fungi</taxon>
        <taxon>Fungi incertae sedis</taxon>
        <taxon>Mucoromycota</taxon>
        <taxon>Mortierellomycotina</taxon>
        <taxon>Mortierellomycetes</taxon>
        <taxon>Mortierellales</taxon>
        <taxon>Mortierellaceae</taxon>
        <taxon>Lunasporangiospora</taxon>
    </lineage>
</organism>
<comment type="caution">
    <text evidence="2">The sequence shown here is derived from an EMBL/GenBank/DDBJ whole genome shotgun (WGS) entry which is preliminary data.</text>
</comment>
<feature type="non-terminal residue" evidence="2">
    <location>
        <position position="1"/>
    </location>
</feature>
<reference evidence="2" key="1">
    <citation type="journal article" date="2020" name="Fungal Divers.">
        <title>Resolving the Mortierellaceae phylogeny through synthesis of multi-gene phylogenetics and phylogenomics.</title>
        <authorList>
            <person name="Vandepol N."/>
            <person name="Liber J."/>
            <person name="Desiro A."/>
            <person name="Na H."/>
            <person name="Kennedy M."/>
            <person name="Barry K."/>
            <person name="Grigoriev I.V."/>
            <person name="Miller A.N."/>
            <person name="O'Donnell K."/>
            <person name="Stajich J.E."/>
            <person name="Bonito G."/>
        </authorList>
    </citation>
    <scope>NUCLEOTIDE SEQUENCE</scope>
    <source>
        <strain evidence="2">KOD1015</strain>
    </source>
</reference>